<dbReference type="eggNOG" id="COG0671">
    <property type="taxonomic scope" value="Bacteria"/>
</dbReference>
<dbReference type="STRING" id="1279009.ADICEAN_04101"/>
<keyword evidence="2" id="KW-0812">Transmembrane</keyword>
<feature type="region of interest" description="Disordered" evidence="1">
    <location>
        <begin position="1"/>
        <end position="26"/>
    </location>
</feature>
<reference evidence="3 4" key="1">
    <citation type="journal article" date="2013" name="Genome Announc.">
        <title>Draft Genome Sequence of Cesiribacter andamanensis Strain AMV16T, Isolated from a Soil Sample from a Mud Volcano in the Andaman Islands, India.</title>
        <authorList>
            <person name="Shivaji S."/>
            <person name="Ara S."/>
            <person name="Begum Z."/>
            <person name="Srinivas T.N."/>
            <person name="Singh A."/>
            <person name="Kumar Pinnaka A."/>
        </authorList>
    </citation>
    <scope>NUCLEOTIDE SEQUENCE [LARGE SCALE GENOMIC DNA]</scope>
    <source>
        <strain evidence="3 4">AMV16</strain>
    </source>
</reference>
<evidence type="ECO:0000256" key="2">
    <source>
        <dbReference type="SAM" id="Phobius"/>
    </source>
</evidence>
<dbReference type="Gene3D" id="1.20.144.10">
    <property type="entry name" value="Phosphatidic acid phosphatase type 2/haloperoxidase"/>
    <property type="match status" value="1"/>
</dbReference>
<evidence type="ECO:0000313" key="3">
    <source>
        <dbReference type="EMBL" id="EMR00778.1"/>
    </source>
</evidence>
<proteinExistence type="predicted"/>
<keyword evidence="4" id="KW-1185">Reference proteome</keyword>
<accession>M7MWJ9</accession>
<evidence type="ECO:0000313" key="4">
    <source>
        <dbReference type="Proteomes" id="UP000011910"/>
    </source>
</evidence>
<feature type="transmembrane region" description="Helical" evidence="2">
    <location>
        <begin position="191"/>
        <end position="212"/>
    </location>
</feature>
<feature type="transmembrane region" description="Helical" evidence="2">
    <location>
        <begin position="169"/>
        <end position="185"/>
    </location>
</feature>
<sequence length="243" mass="27346">MLTPSDPQHNHPQEEQPLSLEPAPPVPPARQRDPLNLLAWGLSLLMHPLPLPSLMFTLVLLFAPELMLASSPELRWRLLGLLVLTTFAIPGLSVLTMRLFGNIPSLTMTRRQDRRLPFLFVSIFYTIITGFFYRNFPQLIFINLALTSITATLLLLTIISLYWKISAHGMAAGGVSGFVTGLLFYDRALELMYPLALLLFLSGGVMWARLYLNHHRPPEVWAGWFAGYAICLGMVFGLYPLLL</sequence>
<feature type="transmembrane region" description="Helical" evidence="2">
    <location>
        <begin position="74"/>
        <end position="95"/>
    </location>
</feature>
<dbReference type="Proteomes" id="UP000011910">
    <property type="component" value="Unassembled WGS sequence"/>
</dbReference>
<dbReference type="EMBL" id="AODQ01000189">
    <property type="protein sequence ID" value="EMR00778.1"/>
    <property type="molecule type" value="Genomic_DNA"/>
</dbReference>
<organism evidence="3 4">
    <name type="scientific">Cesiribacter andamanensis AMV16</name>
    <dbReference type="NCBI Taxonomy" id="1279009"/>
    <lineage>
        <taxon>Bacteria</taxon>
        <taxon>Pseudomonadati</taxon>
        <taxon>Bacteroidota</taxon>
        <taxon>Cytophagia</taxon>
        <taxon>Cytophagales</taxon>
        <taxon>Cesiribacteraceae</taxon>
        <taxon>Cesiribacter</taxon>
    </lineage>
</organism>
<keyword evidence="2" id="KW-1133">Transmembrane helix</keyword>
<feature type="transmembrane region" description="Helical" evidence="2">
    <location>
        <begin position="116"/>
        <end position="133"/>
    </location>
</feature>
<name>M7MWJ9_9BACT</name>
<gene>
    <name evidence="3" type="ORF">ADICEAN_04101</name>
</gene>
<keyword evidence="2" id="KW-0472">Membrane</keyword>
<feature type="transmembrane region" description="Helical" evidence="2">
    <location>
        <begin position="139"/>
        <end position="162"/>
    </location>
</feature>
<evidence type="ECO:0008006" key="5">
    <source>
        <dbReference type="Google" id="ProtNLM"/>
    </source>
</evidence>
<comment type="caution">
    <text evidence="3">The sequence shown here is derived from an EMBL/GenBank/DDBJ whole genome shotgun (WGS) entry which is preliminary data.</text>
</comment>
<feature type="transmembrane region" description="Helical" evidence="2">
    <location>
        <begin position="37"/>
        <end position="62"/>
    </location>
</feature>
<feature type="transmembrane region" description="Helical" evidence="2">
    <location>
        <begin position="224"/>
        <end position="242"/>
    </location>
</feature>
<dbReference type="RefSeq" id="WP_009197476.1">
    <property type="nucleotide sequence ID" value="NZ_AODQ01000189.1"/>
</dbReference>
<evidence type="ECO:0000256" key="1">
    <source>
        <dbReference type="SAM" id="MobiDB-lite"/>
    </source>
</evidence>
<dbReference type="AlphaFoldDB" id="M7MWJ9"/>
<dbReference type="OrthoDB" id="9786064at2"/>
<protein>
    <recommendedName>
        <fullName evidence="5">PAP2 superfamily protein</fullName>
    </recommendedName>
</protein>
<dbReference type="CDD" id="cd01610">
    <property type="entry name" value="PAP2_like"/>
    <property type="match status" value="1"/>
</dbReference>